<proteinExistence type="predicted"/>
<dbReference type="GO" id="GO:0003676">
    <property type="term" value="F:nucleic acid binding"/>
    <property type="evidence" value="ECO:0007669"/>
    <property type="project" value="InterPro"/>
</dbReference>
<evidence type="ECO:0000313" key="3">
    <source>
        <dbReference type="Proteomes" id="UP001249851"/>
    </source>
</evidence>
<dbReference type="InterPro" id="IPR038717">
    <property type="entry name" value="Tc1-like_DDE_dom"/>
</dbReference>
<keyword evidence="3" id="KW-1185">Reference proteome</keyword>
<dbReference type="Gene3D" id="3.30.420.10">
    <property type="entry name" value="Ribonuclease H-like superfamily/Ribonuclease H"/>
    <property type="match status" value="1"/>
</dbReference>
<dbReference type="Pfam" id="PF13358">
    <property type="entry name" value="DDE_3"/>
    <property type="match status" value="1"/>
</dbReference>
<comment type="caution">
    <text evidence="2">The sequence shown here is derived from an EMBL/GenBank/DDBJ whole genome shotgun (WGS) entry which is preliminary data.</text>
</comment>
<evidence type="ECO:0000313" key="2">
    <source>
        <dbReference type="EMBL" id="KAK2571417.1"/>
    </source>
</evidence>
<sequence>MEHAGIDNSEASVKTVTRFLNEKGYYYLQARKKGLLKRDDLKTRLSFAKWCKKDLPENFWTEHLSFFLDGTGFAHKSNPCEQAHATKGRTWRKISEGLALDCTSKGQKEGTGGKMLKFVVAITYGKGVIICEPYEKMTGAYFSNFIDRNVNTMFQTADKGNSRIWVQDGDPSQNSALAKSAMSWANSTLLKLPPRSPDLHPIENLFHIASNKLKE</sequence>
<accession>A0AAD9R1J7</accession>
<organism evidence="2 3">
    <name type="scientific">Acropora cervicornis</name>
    <name type="common">Staghorn coral</name>
    <dbReference type="NCBI Taxonomy" id="6130"/>
    <lineage>
        <taxon>Eukaryota</taxon>
        <taxon>Metazoa</taxon>
        <taxon>Cnidaria</taxon>
        <taxon>Anthozoa</taxon>
        <taxon>Hexacorallia</taxon>
        <taxon>Scleractinia</taxon>
        <taxon>Astrocoeniina</taxon>
        <taxon>Acroporidae</taxon>
        <taxon>Acropora</taxon>
    </lineage>
</organism>
<evidence type="ECO:0000259" key="1">
    <source>
        <dbReference type="Pfam" id="PF13358"/>
    </source>
</evidence>
<dbReference type="EMBL" id="JARQWQ010000006">
    <property type="protein sequence ID" value="KAK2571417.1"/>
    <property type="molecule type" value="Genomic_DNA"/>
</dbReference>
<protein>
    <recommendedName>
        <fullName evidence="1">Tc1-like transposase DDE domain-containing protein</fullName>
    </recommendedName>
</protein>
<dbReference type="InterPro" id="IPR036397">
    <property type="entry name" value="RNaseH_sf"/>
</dbReference>
<name>A0AAD9R1J7_ACRCE</name>
<dbReference type="AlphaFoldDB" id="A0AAD9R1J7"/>
<reference evidence="2" key="2">
    <citation type="journal article" date="2023" name="Science">
        <title>Genomic signatures of disease resistance in endangered staghorn corals.</title>
        <authorList>
            <person name="Vollmer S.V."/>
            <person name="Selwyn J.D."/>
            <person name="Despard B.A."/>
            <person name="Roesel C.L."/>
        </authorList>
    </citation>
    <scope>NUCLEOTIDE SEQUENCE</scope>
    <source>
        <strain evidence="2">K2</strain>
    </source>
</reference>
<dbReference type="Proteomes" id="UP001249851">
    <property type="component" value="Unassembled WGS sequence"/>
</dbReference>
<gene>
    <name evidence="2" type="ORF">P5673_004008</name>
</gene>
<reference evidence="2" key="1">
    <citation type="journal article" date="2023" name="G3 (Bethesda)">
        <title>Whole genome assembly and annotation of the endangered Caribbean coral Acropora cervicornis.</title>
        <authorList>
            <person name="Selwyn J.D."/>
            <person name="Vollmer S.V."/>
        </authorList>
    </citation>
    <scope>NUCLEOTIDE SEQUENCE</scope>
    <source>
        <strain evidence="2">K2</strain>
    </source>
</reference>
<feature type="domain" description="Tc1-like transposase DDE" evidence="1">
    <location>
        <begin position="107"/>
        <end position="214"/>
    </location>
</feature>